<dbReference type="AlphaFoldDB" id="A0A6J4UNT1"/>
<organism evidence="2">
    <name type="scientific">uncultured Thermomicrobiales bacterium</name>
    <dbReference type="NCBI Taxonomy" id="1645740"/>
    <lineage>
        <taxon>Bacteria</taxon>
        <taxon>Pseudomonadati</taxon>
        <taxon>Thermomicrobiota</taxon>
        <taxon>Thermomicrobia</taxon>
        <taxon>Thermomicrobiales</taxon>
        <taxon>environmental samples</taxon>
    </lineage>
</organism>
<keyword evidence="2" id="KW-0131">Cell cycle</keyword>
<dbReference type="GO" id="GO:0016757">
    <property type="term" value="F:glycosyltransferase activity"/>
    <property type="evidence" value="ECO:0007669"/>
    <property type="project" value="UniProtKB-KW"/>
</dbReference>
<name>A0A6J4UNT1_9BACT</name>
<protein>
    <submittedName>
        <fullName evidence="2">Cell division protein FtsI [Peptidoglycan synthetase]</fullName>
        <ecNumber evidence="2">2.4.1.129</ecNumber>
    </submittedName>
</protein>
<dbReference type="EMBL" id="CADCWK010000109">
    <property type="protein sequence ID" value="CAA9554254.1"/>
    <property type="molecule type" value="Genomic_DNA"/>
</dbReference>
<evidence type="ECO:0000256" key="1">
    <source>
        <dbReference type="SAM" id="MobiDB-lite"/>
    </source>
</evidence>
<gene>
    <name evidence="2" type="ORF">AVDCRST_MAG33-1150</name>
</gene>
<feature type="compositionally biased region" description="Gly residues" evidence="1">
    <location>
        <begin position="13"/>
        <end position="23"/>
    </location>
</feature>
<reference evidence="2" key="1">
    <citation type="submission" date="2020-02" db="EMBL/GenBank/DDBJ databases">
        <authorList>
            <person name="Meier V. D."/>
        </authorList>
    </citation>
    <scope>NUCLEOTIDE SEQUENCE</scope>
    <source>
        <strain evidence="2">AVDCRST_MAG33</strain>
    </source>
</reference>
<keyword evidence="2" id="KW-0132">Cell division</keyword>
<dbReference type="GO" id="GO:0051301">
    <property type="term" value="P:cell division"/>
    <property type="evidence" value="ECO:0007669"/>
    <property type="project" value="UniProtKB-KW"/>
</dbReference>
<proteinExistence type="predicted"/>
<keyword evidence="2" id="KW-0328">Glycosyltransferase</keyword>
<keyword evidence="2" id="KW-0808">Transferase</keyword>
<evidence type="ECO:0000313" key="2">
    <source>
        <dbReference type="EMBL" id="CAA9554254.1"/>
    </source>
</evidence>
<accession>A0A6J4UNT1</accession>
<feature type="region of interest" description="Disordered" evidence="1">
    <location>
        <begin position="1"/>
        <end position="51"/>
    </location>
</feature>
<sequence>MAGSLSILVPRPGTGGSVAGGVGHHPLDNTHYTAAGPRGSPTGAIRSLADA</sequence>
<dbReference type="EC" id="2.4.1.129" evidence="2"/>